<dbReference type="EMBL" id="JADIXP010000001">
    <property type="protein sequence ID" value="MBF4176557.1"/>
    <property type="molecule type" value="Genomic_DNA"/>
</dbReference>
<accession>A0ABD4K503</accession>
<name>A0ABD4K503_9ENTR</name>
<evidence type="ECO:0000313" key="2">
    <source>
        <dbReference type="EMBL" id="MBF4176557.1"/>
    </source>
</evidence>
<dbReference type="RefSeq" id="WP_194512217.1">
    <property type="nucleotide sequence ID" value="NZ_JADIXP010000001.1"/>
</dbReference>
<protein>
    <submittedName>
        <fullName evidence="2">DUF1109 domain-containing protein</fullName>
    </submittedName>
</protein>
<keyword evidence="1" id="KW-0812">Transmembrane</keyword>
<keyword evidence="1" id="KW-1133">Transmembrane helix</keyword>
<gene>
    <name evidence="2" type="ORF">ISP11_01645</name>
</gene>
<comment type="caution">
    <text evidence="2">The sequence shown here is derived from an EMBL/GenBank/DDBJ whole genome shotgun (WGS) entry which is preliminary data.</text>
</comment>
<proteinExistence type="predicted"/>
<evidence type="ECO:0000256" key="1">
    <source>
        <dbReference type="SAM" id="Phobius"/>
    </source>
</evidence>
<feature type="transmembrane region" description="Helical" evidence="1">
    <location>
        <begin position="94"/>
        <end position="113"/>
    </location>
</feature>
<feature type="transmembrane region" description="Helical" evidence="1">
    <location>
        <begin position="125"/>
        <end position="143"/>
    </location>
</feature>
<sequence length="215" mass="23949">MTDHELLIEKLSRQAQPVTRPWRDGWRVLAWTLMALPSGWLCSLLLQRVATDWSQAGALLALLQLGLTFVMGVLAIRNAFLFSIAGRRPLSWKWFMPLLIVWLGCVLANLGQSSQIHHRDAVNCYVFMMTVSAPMMLLVIGYLRRTRSLHPLQSLASAGAGVACMALTLLSFCHSVEVHPLDFALHMAATLTIVVATVGLGWRWVAIPQMRSSCR</sequence>
<feature type="transmembrane region" description="Helical" evidence="1">
    <location>
        <begin position="58"/>
        <end position="82"/>
    </location>
</feature>
<dbReference type="Proteomes" id="UP000628560">
    <property type="component" value="Unassembled WGS sequence"/>
</dbReference>
<organism evidence="2 3">
    <name type="scientific">Lelliottia nimipressuralis</name>
    <dbReference type="NCBI Taxonomy" id="69220"/>
    <lineage>
        <taxon>Bacteria</taxon>
        <taxon>Pseudomonadati</taxon>
        <taxon>Pseudomonadota</taxon>
        <taxon>Gammaproteobacteria</taxon>
        <taxon>Enterobacterales</taxon>
        <taxon>Enterobacteriaceae</taxon>
        <taxon>Lelliottia</taxon>
    </lineage>
</organism>
<feature type="transmembrane region" description="Helical" evidence="1">
    <location>
        <begin position="183"/>
        <end position="205"/>
    </location>
</feature>
<keyword evidence="1" id="KW-0472">Membrane</keyword>
<feature type="transmembrane region" description="Helical" evidence="1">
    <location>
        <begin position="155"/>
        <end position="177"/>
    </location>
</feature>
<feature type="transmembrane region" description="Helical" evidence="1">
    <location>
        <begin position="28"/>
        <end position="46"/>
    </location>
</feature>
<reference evidence="2 3" key="1">
    <citation type="submission" date="2020-11" db="EMBL/GenBank/DDBJ databases">
        <title>Identification of Lelliottia nimipressuralis from Wound Infection by Whole Genome-Based Bacterial Identification.</title>
        <authorList>
            <person name="Navarathna D.H."/>
            <person name="Choi H."/>
            <person name="Jinadatha C."/>
            <person name="Chatterjee P."/>
            <person name="Hwang M."/>
        </authorList>
    </citation>
    <scope>NUCLEOTIDE SEQUENCE [LARGE SCALE GENOMIC DNA]</scope>
    <source>
        <strain evidence="2 3">DN2020</strain>
    </source>
</reference>
<dbReference type="AlphaFoldDB" id="A0ABD4K503"/>
<evidence type="ECO:0000313" key="3">
    <source>
        <dbReference type="Proteomes" id="UP000628560"/>
    </source>
</evidence>